<protein>
    <submittedName>
        <fullName evidence="2">CYTH domain-containing protein</fullName>
    </submittedName>
</protein>
<dbReference type="InterPro" id="IPR033469">
    <property type="entry name" value="CYTH-like_dom_sf"/>
</dbReference>
<dbReference type="PROSITE" id="PS51707">
    <property type="entry name" value="CYTH"/>
    <property type="match status" value="1"/>
</dbReference>
<dbReference type="EMBL" id="CABFWE030000005">
    <property type="protein sequence ID" value="CAD7030618.1"/>
    <property type="molecule type" value="Genomic_DNA"/>
</dbReference>
<feature type="domain" description="CYTH" evidence="1">
    <location>
        <begin position="4"/>
        <end position="150"/>
    </location>
</feature>
<dbReference type="PIRSF" id="PIRSF016487">
    <property type="entry name" value="CYTH_UCP016487"/>
    <property type="match status" value="1"/>
</dbReference>
<reference evidence="2 3" key="1">
    <citation type="submission" date="2020-11" db="EMBL/GenBank/DDBJ databases">
        <authorList>
            <person name="Lassalle F."/>
        </authorList>
    </citation>
    <scope>NUCLEOTIDE SEQUENCE [LARGE SCALE GENOMIC DNA]</scope>
    <source>
        <strain evidence="2 3">AB21</strain>
    </source>
</reference>
<keyword evidence="3" id="KW-1185">Reference proteome</keyword>
<dbReference type="SMART" id="SM01118">
    <property type="entry name" value="CYTH"/>
    <property type="match status" value="1"/>
</dbReference>
<dbReference type="InterPro" id="IPR023577">
    <property type="entry name" value="CYTH_domain"/>
</dbReference>
<accession>A0ABN7JL33</accession>
<dbReference type="SUPFAM" id="SSF55154">
    <property type="entry name" value="CYTH-like phosphatases"/>
    <property type="match status" value="1"/>
</dbReference>
<sequence>MRMAKEIERKFLVKDDAWRAEAVSASTFIQAYVATQEDRSLRVRLIDDRRATLTIKIGRQLISRDEFEYDIPGEDARELIGSALGIVLEKTRHEVEHEGFTWEVDVYAGAYQGLVVAEVEMEHEDQQPPLPSWVGREVTGDRRFSNLVMATEDLSEELCGGVSHSA</sequence>
<evidence type="ECO:0000259" key="1">
    <source>
        <dbReference type="PROSITE" id="PS51707"/>
    </source>
</evidence>
<gene>
    <name evidence="2" type="ORF">RHAB21_01752</name>
</gene>
<dbReference type="Proteomes" id="UP000601041">
    <property type="component" value="Unassembled WGS sequence"/>
</dbReference>
<dbReference type="PANTHER" id="PTHR40114">
    <property type="entry name" value="SLR0698 PROTEIN"/>
    <property type="match status" value="1"/>
</dbReference>
<comment type="caution">
    <text evidence="2">The sequence shown here is derived from an EMBL/GenBank/DDBJ whole genome shotgun (WGS) entry which is preliminary data.</text>
</comment>
<evidence type="ECO:0000313" key="3">
    <source>
        <dbReference type="Proteomes" id="UP000601041"/>
    </source>
</evidence>
<dbReference type="Pfam" id="PF01928">
    <property type="entry name" value="CYTH"/>
    <property type="match status" value="1"/>
</dbReference>
<proteinExistence type="predicted"/>
<dbReference type="CDD" id="cd07891">
    <property type="entry name" value="CYTH-like_CthTTM-like_1"/>
    <property type="match status" value="1"/>
</dbReference>
<dbReference type="InterPro" id="IPR012042">
    <property type="entry name" value="NeuTTM/CthTTM-like"/>
</dbReference>
<dbReference type="Gene3D" id="2.40.320.10">
    <property type="entry name" value="Hypothetical Protein Pfu-838710-001"/>
    <property type="match status" value="1"/>
</dbReference>
<organism evidence="2 3">
    <name type="scientific">Pseudorhizobium halotolerans</name>
    <dbReference type="NCBI Taxonomy" id="1233081"/>
    <lineage>
        <taxon>Bacteria</taxon>
        <taxon>Pseudomonadati</taxon>
        <taxon>Pseudomonadota</taxon>
        <taxon>Alphaproteobacteria</taxon>
        <taxon>Hyphomicrobiales</taxon>
        <taxon>Rhizobiaceae</taxon>
        <taxon>Rhizobium/Agrobacterium group</taxon>
        <taxon>Pseudorhizobium</taxon>
    </lineage>
</organism>
<name>A0ABN7JL33_9HYPH</name>
<evidence type="ECO:0000313" key="2">
    <source>
        <dbReference type="EMBL" id="CAD7030618.1"/>
    </source>
</evidence>
<dbReference type="PANTHER" id="PTHR40114:SF1">
    <property type="entry name" value="SLR0698 PROTEIN"/>
    <property type="match status" value="1"/>
</dbReference>